<dbReference type="EMBL" id="KL367556">
    <property type="protein sequence ID" value="KFD64389.1"/>
    <property type="molecule type" value="Genomic_DNA"/>
</dbReference>
<dbReference type="Proteomes" id="UP000030758">
    <property type="component" value="Unassembled WGS sequence"/>
</dbReference>
<organism evidence="1">
    <name type="scientific">Trichuris suis</name>
    <name type="common">pig whipworm</name>
    <dbReference type="NCBI Taxonomy" id="68888"/>
    <lineage>
        <taxon>Eukaryota</taxon>
        <taxon>Metazoa</taxon>
        <taxon>Ecdysozoa</taxon>
        <taxon>Nematoda</taxon>
        <taxon>Enoplea</taxon>
        <taxon>Dorylaimia</taxon>
        <taxon>Trichinellida</taxon>
        <taxon>Trichuridae</taxon>
        <taxon>Trichuris</taxon>
    </lineage>
</organism>
<gene>
    <name evidence="1" type="ORF">M514_23413</name>
</gene>
<evidence type="ECO:0000313" key="1">
    <source>
        <dbReference type="EMBL" id="KFD64389.1"/>
    </source>
</evidence>
<proteinExistence type="predicted"/>
<protein>
    <submittedName>
        <fullName evidence="1">Uncharacterized protein</fullName>
    </submittedName>
</protein>
<name>A0A085N4J3_9BILA</name>
<sequence length="60" mass="6267">CRTRRDAPWARLPPSGLLTSVVSIRVPGPSSKNGSTSSSPPKALLTISSKNVFFTAQGIA</sequence>
<accession>A0A085N4J3</accession>
<dbReference type="AlphaFoldDB" id="A0A085N4J3"/>
<feature type="non-terminal residue" evidence="1">
    <location>
        <position position="1"/>
    </location>
</feature>
<feature type="non-terminal residue" evidence="1">
    <location>
        <position position="60"/>
    </location>
</feature>
<reference evidence="1" key="1">
    <citation type="journal article" date="2014" name="Nat. Genet.">
        <title>Genome and transcriptome of the porcine whipworm Trichuris suis.</title>
        <authorList>
            <person name="Jex A.R."/>
            <person name="Nejsum P."/>
            <person name="Schwarz E.M."/>
            <person name="Hu L."/>
            <person name="Young N.D."/>
            <person name="Hall R.S."/>
            <person name="Korhonen P.K."/>
            <person name="Liao S."/>
            <person name="Thamsborg S."/>
            <person name="Xia J."/>
            <person name="Xu P."/>
            <person name="Wang S."/>
            <person name="Scheerlinck J.P."/>
            <person name="Hofmann A."/>
            <person name="Sternberg P.W."/>
            <person name="Wang J."/>
            <person name="Gasser R.B."/>
        </authorList>
    </citation>
    <scope>NUCLEOTIDE SEQUENCE [LARGE SCALE GENOMIC DNA]</scope>
    <source>
        <strain evidence="1">DCEP-RM93F</strain>
    </source>
</reference>